<keyword evidence="2" id="KW-1185">Reference proteome</keyword>
<reference evidence="1 2" key="1">
    <citation type="journal article" date="2006" name="Proc. Natl. Acad. Sci. U.S.A.">
        <title>Burkholderia xenovorans LB400 harbors a multi-replicon, 9.73-Mbp genome shaped for versatility.</title>
        <authorList>
            <person name="Chain P.S."/>
            <person name="Denef V.J."/>
            <person name="Konstantinidis K.T."/>
            <person name="Vergez L.M."/>
            <person name="Agullo L."/>
            <person name="Reyes V.L."/>
            <person name="Hauser L."/>
            <person name="Cordova M."/>
            <person name="Gomez L."/>
            <person name="Gonzalez M."/>
            <person name="Land M."/>
            <person name="Lao V."/>
            <person name="Larimer F."/>
            <person name="LiPuma J.J."/>
            <person name="Mahenthiralingam E."/>
            <person name="Malfatti S.A."/>
            <person name="Marx C.J."/>
            <person name="Parnell J.J."/>
            <person name="Ramette A."/>
            <person name="Richardson P."/>
            <person name="Seeger M."/>
            <person name="Smith D."/>
            <person name="Spilker T."/>
            <person name="Sul W.J."/>
            <person name="Tsoi T.V."/>
            <person name="Ulrich L.E."/>
            <person name="Zhulin I.B."/>
            <person name="Tiedje J.M."/>
        </authorList>
    </citation>
    <scope>NUCLEOTIDE SEQUENCE [LARGE SCALE GENOMIC DNA]</scope>
    <source>
        <strain evidence="1 2">LB400</strain>
    </source>
</reference>
<sequence length="193" mass="20705">MSTGLSDYSPRPRWRGHPRWAGTRPALIAGPLTARMMSRRSLIARRVDSAATWMAQMPGAAQSHGHPAVSCLTTGSGSKFGAATRTRPLASGCAFFVGDEGIHGRVPVQGLLPWSIDFVCLNAGAKPHATSKAHMRFARMRVSAEPVLCFLRESTDTHGHTCIRAVSTPGSLSKRTACAPTIQCQRRSDIVAN</sequence>
<dbReference type="Proteomes" id="UP000001817">
    <property type="component" value="Chromosome 1"/>
</dbReference>
<name>Q140F6_PARXL</name>
<dbReference type="KEGG" id="bxe:Bxe_A2678"/>
<dbReference type="STRING" id="266265.Bxe_A2678"/>
<proteinExistence type="predicted"/>
<organism evidence="1 2">
    <name type="scientific">Paraburkholderia xenovorans (strain LB400)</name>
    <dbReference type="NCBI Taxonomy" id="266265"/>
    <lineage>
        <taxon>Bacteria</taxon>
        <taxon>Pseudomonadati</taxon>
        <taxon>Pseudomonadota</taxon>
        <taxon>Betaproteobacteria</taxon>
        <taxon>Burkholderiales</taxon>
        <taxon>Burkholderiaceae</taxon>
        <taxon>Paraburkholderia</taxon>
    </lineage>
</organism>
<evidence type="ECO:0000313" key="1">
    <source>
        <dbReference type="EMBL" id="ABE30283.1"/>
    </source>
</evidence>
<evidence type="ECO:0000313" key="2">
    <source>
        <dbReference type="Proteomes" id="UP000001817"/>
    </source>
</evidence>
<protein>
    <submittedName>
        <fullName evidence="1">Uncharacterized protein</fullName>
    </submittedName>
</protein>
<dbReference type="AlphaFoldDB" id="Q140F6"/>
<dbReference type="EMBL" id="CP000270">
    <property type="protein sequence ID" value="ABE30283.1"/>
    <property type="molecule type" value="Genomic_DNA"/>
</dbReference>
<gene>
    <name evidence="1" type="ORF">Bxe_A2678</name>
</gene>
<accession>Q140F6</accession>